<dbReference type="InterPro" id="IPR011889">
    <property type="entry name" value="Liste_lipo_26"/>
</dbReference>
<feature type="region of interest" description="Disordered" evidence="5">
    <location>
        <begin position="57"/>
        <end position="76"/>
    </location>
</feature>
<evidence type="ECO:0000313" key="9">
    <source>
        <dbReference type="EMBL" id="WYJ99832.1"/>
    </source>
</evidence>
<feature type="domain" description="Gram-positive cocci surface proteins LPxTG" evidence="7">
    <location>
        <begin position="764"/>
        <end position="802"/>
    </location>
</feature>
<evidence type="ECO:0000256" key="3">
    <source>
        <dbReference type="ARBA" id="ARBA00022729"/>
    </source>
</evidence>
<dbReference type="NCBIfam" id="TIGR01167">
    <property type="entry name" value="LPXTG_anchor"/>
    <property type="match status" value="1"/>
</dbReference>
<keyword evidence="6" id="KW-0812">Transmembrane</keyword>
<dbReference type="InterPro" id="IPR013783">
    <property type="entry name" value="Ig-like_fold"/>
</dbReference>
<protein>
    <recommendedName>
        <fullName evidence="11">Gram-positive cocci surface proteins LPxTG domain-containing protein</fullName>
    </recommendedName>
</protein>
<keyword evidence="6" id="KW-0472">Membrane</keyword>
<dbReference type="InterPro" id="IPR022038">
    <property type="entry name" value="Ig-like_bact"/>
</dbReference>
<dbReference type="RefSeq" id="WP_086313427.1">
    <property type="nucleotide sequence ID" value="NZ_CP147244.1"/>
</dbReference>
<feature type="domain" description="Ig-like" evidence="8">
    <location>
        <begin position="597"/>
        <end position="662"/>
    </location>
</feature>
<keyword evidence="1" id="KW-0134">Cell wall</keyword>
<dbReference type="Proteomes" id="UP000194948">
    <property type="component" value="Chromosome"/>
</dbReference>
<dbReference type="InterPro" id="IPR019931">
    <property type="entry name" value="LPXTG_anchor"/>
</dbReference>
<feature type="domain" description="Ig-like" evidence="8">
    <location>
        <begin position="451"/>
        <end position="516"/>
    </location>
</feature>
<dbReference type="SUPFAM" id="SSF52058">
    <property type="entry name" value="L domain-like"/>
    <property type="match status" value="1"/>
</dbReference>
<proteinExistence type="predicted"/>
<feature type="domain" description="Ig-like" evidence="8">
    <location>
        <begin position="669"/>
        <end position="733"/>
    </location>
</feature>
<name>A0AAQ3W729_9ENTE</name>
<organism evidence="9 10">
    <name type="scientific">Candidatus Enterococcus palustris</name>
    <dbReference type="NCBI Taxonomy" id="1834189"/>
    <lineage>
        <taxon>Bacteria</taxon>
        <taxon>Bacillati</taxon>
        <taxon>Bacillota</taxon>
        <taxon>Bacilli</taxon>
        <taxon>Lactobacillales</taxon>
        <taxon>Enterococcaceae</taxon>
        <taxon>Enterococcus</taxon>
    </lineage>
</organism>
<dbReference type="Pfam" id="PF00746">
    <property type="entry name" value="Gram_pos_anchor"/>
    <property type="match status" value="1"/>
</dbReference>
<dbReference type="Gene3D" id="2.60.40.10">
    <property type="entry name" value="Immunoglobulins"/>
    <property type="match status" value="4"/>
</dbReference>
<accession>A0AAQ3W729</accession>
<evidence type="ECO:0000259" key="7">
    <source>
        <dbReference type="Pfam" id="PF00746"/>
    </source>
</evidence>
<evidence type="ECO:0000256" key="5">
    <source>
        <dbReference type="SAM" id="MobiDB-lite"/>
    </source>
</evidence>
<keyword evidence="4" id="KW-0572">Peptidoglycan-anchor</keyword>
<dbReference type="EMBL" id="CP147244">
    <property type="protein sequence ID" value="WYJ99832.1"/>
    <property type="molecule type" value="Genomic_DNA"/>
</dbReference>
<dbReference type="NCBIfam" id="TIGR02167">
    <property type="entry name" value="Liste_lipo_26"/>
    <property type="match status" value="7"/>
</dbReference>
<evidence type="ECO:0008006" key="11">
    <source>
        <dbReference type="Google" id="ProtNLM"/>
    </source>
</evidence>
<keyword evidence="10" id="KW-1185">Reference proteome</keyword>
<evidence type="ECO:0000256" key="4">
    <source>
        <dbReference type="ARBA" id="ARBA00023088"/>
    </source>
</evidence>
<feature type="transmembrane region" description="Helical" evidence="6">
    <location>
        <begin position="778"/>
        <end position="797"/>
    </location>
</feature>
<sequence length="804" mass="90378">MRKIRVYCLFILLVGYISPIIVSAEEINEYKLDESAEQHIENSSEKFSTYDNEAEEVMPQKESTLDTSRSVPEVSNEIKEEKSGKVIVASGMFGTSKWQIDNSGALHIGSGDFINTRNSSPWFPYRNQINKIVFDGPVKASNNSSNLFSNLDRVVEFENLGEFDTSNVTLMRDMFSNTSSLVSLDLSHFDTSRVIDMGFMFSYASSLTNLNLSSFNTSNVVYMRSMFFGTQNIDHLDLSNFDTGHVEDMSGMFMRSGVKNFDISRFDTSNATDMSGMFSGLDLDGLDLSHFDTSQVTNMSAMFGWSQITNLNVSSFETAQVKNMDEMFTGTQIDSVDLSSFYINNVKNMNNMFSGSQINSIDISNFDTSKVVYMYEMFARMSELKHINLGENFQFKDGVTLPSPSNILPYYGKWQRDHEGIVYTSEELANQYDGLTMKGNYYWAEKRPKLEVRDSTIYTGDEWNPRNNFISAADEEGNTLSFDPAMTTDTVNTEFPGTYEVTYTNNSVSKTIIVTVKKNLETIEAEDTIIYVNDRWEAKDSFLSATNRDGESIEFNANMTADTVNTTIPGTYPVTYKNGRSSKTIEVIVKENKESIYAKDSLIYVGDNWEGYDSFVSATDKDGNELSYNDSMLSGEVDTKVPGIYNVDYTNGEATIKITVTVKDNLASIQANDSTIHVGDNWHAEDNFKGATDKAGNQLSIKDITVTGKVDTSKAGKYEITYAYDQVSLTIFVFVEENNDQSSIDKNNFGDKMDNNLKNENSTKKNTNHVLPKTGEQVHMLSIVFGLFISMLSVIMLKIRKKVL</sequence>
<keyword evidence="3" id="KW-0732">Signal</keyword>
<dbReference type="Pfam" id="PF07523">
    <property type="entry name" value="Big_3"/>
    <property type="match status" value="4"/>
</dbReference>
<dbReference type="Gene3D" id="3.80.10.10">
    <property type="entry name" value="Ribonuclease Inhibitor"/>
    <property type="match status" value="2"/>
</dbReference>
<dbReference type="InterPro" id="IPR005046">
    <property type="entry name" value="DUF285"/>
</dbReference>
<dbReference type="Pfam" id="PF03382">
    <property type="entry name" value="DUF285"/>
    <property type="match status" value="2"/>
</dbReference>
<dbReference type="InterPro" id="IPR032675">
    <property type="entry name" value="LRR_dom_sf"/>
</dbReference>
<reference evidence="9" key="1">
    <citation type="submission" date="2017-05" db="EMBL/GenBank/DDBJ databases">
        <authorList>
            <consortium name="The Broad Institute Genomics Platform"/>
            <consortium name="The Broad Institute Genomic Center for Infectious Diseases"/>
            <person name="Earl A."/>
            <person name="Manson A."/>
            <person name="Schwartman J."/>
            <person name="Gilmore M."/>
            <person name="Abouelleil A."/>
            <person name="Cao P."/>
            <person name="Chapman S."/>
            <person name="Cusick C."/>
            <person name="Shea T."/>
            <person name="Young S."/>
            <person name="Neafsey D."/>
            <person name="Nusbaum C."/>
            <person name="Birren B."/>
        </authorList>
    </citation>
    <scope>NUCLEOTIDE SEQUENCE</scope>
    <source>
        <strain evidence="9">7F3_DIV0205</strain>
    </source>
</reference>
<feature type="compositionally biased region" description="Polar residues" evidence="5">
    <location>
        <begin position="61"/>
        <end position="70"/>
    </location>
</feature>
<evidence type="ECO:0000256" key="6">
    <source>
        <dbReference type="SAM" id="Phobius"/>
    </source>
</evidence>
<feature type="domain" description="Ig-like" evidence="8">
    <location>
        <begin position="523"/>
        <end position="589"/>
    </location>
</feature>
<evidence type="ECO:0000313" key="10">
    <source>
        <dbReference type="Proteomes" id="UP000194948"/>
    </source>
</evidence>
<dbReference type="AlphaFoldDB" id="A0AAQ3W729"/>
<feature type="region of interest" description="Disordered" evidence="5">
    <location>
        <begin position="747"/>
        <end position="769"/>
    </location>
</feature>
<reference evidence="9" key="2">
    <citation type="submission" date="2024-03" db="EMBL/GenBank/DDBJ databases">
        <title>The Genome Sequence of Enterococcus sp. DIV0205d.</title>
        <authorList>
            <consortium name="The Broad Institute Genomics Platform"/>
            <consortium name="The Broad Institute Microbial Omics Core"/>
            <consortium name="The Broad Institute Genomic Center for Infectious Diseases"/>
            <person name="Earl A."/>
            <person name="Manson A."/>
            <person name="Gilmore M."/>
            <person name="Schwartman J."/>
            <person name="Shea T."/>
            <person name="Abouelleil A."/>
            <person name="Cao P."/>
            <person name="Chapman S."/>
            <person name="Cusick C."/>
            <person name="Young S."/>
            <person name="Neafsey D."/>
            <person name="Nusbaum C."/>
            <person name="Birren B."/>
        </authorList>
    </citation>
    <scope>NUCLEOTIDE SEQUENCE</scope>
    <source>
        <strain evidence="9">7F3_DIV0205</strain>
    </source>
</reference>
<keyword evidence="6" id="KW-1133">Transmembrane helix</keyword>
<keyword evidence="2" id="KW-0964">Secreted</keyword>
<evidence type="ECO:0000256" key="2">
    <source>
        <dbReference type="ARBA" id="ARBA00022525"/>
    </source>
</evidence>
<evidence type="ECO:0000259" key="8">
    <source>
        <dbReference type="Pfam" id="PF07523"/>
    </source>
</evidence>
<feature type="compositionally biased region" description="Basic and acidic residues" evidence="5">
    <location>
        <begin position="748"/>
        <end position="763"/>
    </location>
</feature>
<gene>
    <name evidence="9" type="ORF">A5821_000909</name>
</gene>
<evidence type="ECO:0000256" key="1">
    <source>
        <dbReference type="ARBA" id="ARBA00022512"/>
    </source>
</evidence>